<keyword evidence="4" id="KW-0560">Oxidoreductase</keyword>
<evidence type="ECO:0000259" key="6">
    <source>
        <dbReference type="Pfam" id="PF02777"/>
    </source>
</evidence>
<dbReference type="InterPro" id="IPR001189">
    <property type="entry name" value="Mn/Fe_SOD"/>
</dbReference>
<evidence type="ECO:0000313" key="7">
    <source>
        <dbReference type="EMBL" id="MBY6275778.1"/>
    </source>
</evidence>
<dbReference type="FunFam" id="1.10.287.990:FF:000001">
    <property type="entry name" value="Superoxide dismutase"/>
    <property type="match status" value="1"/>
</dbReference>
<feature type="domain" description="Manganese/iron superoxide dismutase C-terminal" evidence="6">
    <location>
        <begin position="199"/>
        <end position="300"/>
    </location>
</feature>
<keyword evidence="3" id="KW-0479">Metal-binding</keyword>
<dbReference type="GO" id="GO:0046872">
    <property type="term" value="F:metal ion binding"/>
    <property type="evidence" value="ECO:0007669"/>
    <property type="project" value="UniProtKB-KW"/>
</dbReference>
<dbReference type="Gene3D" id="1.10.287.990">
    <property type="entry name" value="Fe,Mn superoxide dismutase (SOD) domain"/>
    <property type="match status" value="1"/>
</dbReference>
<sequence length="312" mass="35426">MFGFDPYDSYALVCQHIADWARQARTAIAGLKPEGGAADDLSGWQERFEALEREAQAALRADRSASGRPDAAALMRRAYEALTEFVRAAAGRGAPPAGELSPLRPVPPGGHRLPPLPYPYDALEPYIDAETMRLHHDRHHRSYVEGLNRAERALAEARAAGDWALVKHWERELAFNGAGHYLHTLFWESMAPGAGGEPGGEVLAQIRQDFGDFRRFREQFSKAAENVEGGGWAVWVWAPRANRTEILTAEKHQNLSQWDVVPLLPLDVWEHAYYLKYRNDRAAYIEQWWNVVNWPAVERRLREARRIAWEPT</sequence>
<evidence type="ECO:0000313" key="8">
    <source>
        <dbReference type="Proteomes" id="UP000732377"/>
    </source>
</evidence>
<dbReference type="EC" id="1.15.1.1" evidence="2"/>
<dbReference type="GO" id="GO:0004784">
    <property type="term" value="F:superoxide dismutase activity"/>
    <property type="evidence" value="ECO:0007669"/>
    <property type="project" value="UniProtKB-EC"/>
</dbReference>
<accession>A0A953I7K5</accession>
<comment type="similarity">
    <text evidence="1">Belongs to the iron/manganese superoxide dismutase family.</text>
</comment>
<dbReference type="InterPro" id="IPR019833">
    <property type="entry name" value="Mn/Fe_SOD_BS"/>
</dbReference>
<dbReference type="InterPro" id="IPR019832">
    <property type="entry name" value="Mn/Fe_SOD_C"/>
</dbReference>
<protein>
    <recommendedName>
        <fullName evidence="2">superoxide dismutase</fullName>
        <ecNumber evidence="2">1.15.1.1</ecNumber>
    </recommendedName>
</protein>
<evidence type="ECO:0000259" key="5">
    <source>
        <dbReference type="Pfam" id="PF00081"/>
    </source>
</evidence>
<dbReference type="InterPro" id="IPR036324">
    <property type="entry name" value="Mn/Fe_SOD_N_sf"/>
</dbReference>
<name>A0A953I7K5_SYMTR</name>
<dbReference type="InterPro" id="IPR050265">
    <property type="entry name" value="Fe/Mn_Superoxide_Dismutase"/>
</dbReference>
<dbReference type="Pfam" id="PF02777">
    <property type="entry name" value="Sod_Fe_C"/>
    <property type="match status" value="1"/>
</dbReference>
<proteinExistence type="inferred from homology"/>
<dbReference type="SUPFAM" id="SSF46609">
    <property type="entry name" value="Fe,Mn superoxide dismutase (SOD), N-terminal domain"/>
    <property type="match status" value="1"/>
</dbReference>
<dbReference type="SUPFAM" id="SSF54719">
    <property type="entry name" value="Fe,Mn superoxide dismutase (SOD), C-terminal domain"/>
    <property type="match status" value="1"/>
</dbReference>
<dbReference type="Gene3D" id="3.55.40.20">
    <property type="entry name" value="Iron/manganese superoxide dismutase, C-terminal domain"/>
    <property type="match status" value="1"/>
</dbReference>
<dbReference type="Proteomes" id="UP000732377">
    <property type="component" value="Unassembled WGS sequence"/>
</dbReference>
<evidence type="ECO:0000256" key="3">
    <source>
        <dbReference type="ARBA" id="ARBA00022723"/>
    </source>
</evidence>
<dbReference type="FunFam" id="3.55.40.20:FF:000004">
    <property type="entry name" value="Superoxide dismutase [Fe]"/>
    <property type="match status" value="1"/>
</dbReference>
<evidence type="ECO:0000256" key="1">
    <source>
        <dbReference type="ARBA" id="ARBA00008714"/>
    </source>
</evidence>
<organism evidence="7 8">
    <name type="scientific">Symbiobacterium thermophilum</name>
    <dbReference type="NCBI Taxonomy" id="2734"/>
    <lineage>
        <taxon>Bacteria</taxon>
        <taxon>Bacillati</taxon>
        <taxon>Bacillota</taxon>
        <taxon>Clostridia</taxon>
        <taxon>Eubacteriales</taxon>
        <taxon>Symbiobacteriaceae</taxon>
        <taxon>Symbiobacterium</taxon>
    </lineage>
</organism>
<dbReference type="Pfam" id="PF00081">
    <property type="entry name" value="Sod_Fe_N"/>
    <property type="match status" value="1"/>
</dbReference>
<dbReference type="PRINTS" id="PR01703">
    <property type="entry name" value="MNSODISMTASE"/>
</dbReference>
<dbReference type="InterPro" id="IPR019831">
    <property type="entry name" value="Mn/Fe_SOD_N"/>
</dbReference>
<gene>
    <name evidence="7" type="ORF">CWE10_06070</name>
</gene>
<comment type="caution">
    <text evidence="7">The sequence shown here is derived from an EMBL/GenBank/DDBJ whole genome shotgun (WGS) entry which is preliminary data.</text>
</comment>
<dbReference type="PROSITE" id="PS00088">
    <property type="entry name" value="SOD_MN"/>
    <property type="match status" value="1"/>
</dbReference>
<dbReference type="EMBL" id="PIUK01000039">
    <property type="protein sequence ID" value="MBY6275778.1"/>
    <property type="molecule type" value="Genomic_DNA"/>
</dbReference>
<evidence type="ECO:0000256" key="4">
    <source>
        <dbReference type="ARBA" id="ARBA00023002"/>
    </source>
</evidence>
<evidence type="ECO:0000256" key="2">
    <source>
        <dbReference type="ARBA" id="ARBA00012682"/>
    </source>
</evidence>
<dbReference type="PANTHER" id="PTHR11404">
    <property type="entry name" value="SUPEROXIDE DISMUTASE 2"/>
    <property type="match status" value="1"/>
</dbReference>
<dbReference type="InterPro" id="IPR036314">
    <property type="entry name" value="SOD_C_sf"/>
</dbReference>
<reference evidence="7" key="1">
    <citation type="submission" date="2017-11" db="EMBL/GenBank/DDBJ databases">
        <title>Three new genomes from thermophilic consortium.</title>
        <authorList>
            <person name="Quaggio R."/>
            <person name="Amgarten D."/>
            <person name="Setubal J.C."/>
        </authorList>
    </citation>
    <scope>NUCLEOTIDE SEQUENCE</scope>
    <source>
        <strain evidence="7">ZCTH01-B2</strain>
    </source>
</reference>
<feature type="domain" description="Manganese/iron superoxide dismutase N-terminal" evidence="5">
    <location>
        <begin position="111"/>
        <end position="191"/>
    </location>
</feature>
<dbReference type="PANTHER" id="PTHR11404:SF6">
    <property type="entry name" value="SUPEROXIDE DISMUTASE [MN], MITOCHONDRIAL"/>
    <property type="match status" value="1"/>
</dbReference>
<dbReference type="AlphaFoldDB" id="A0A953I7K5"/>